<comment type="caution">
    <text evidence="2">The sequence shown here is derived from an EMBL/GenBank/DDBJ whole genome shotgun (WGS) entry which is preliminary data.</text>
</comment>
<accession>A0A4Y8K479</accession>
<proteinExistence type="predicted"/>
<dbReference type="EMBL" id="SOHA01000005">
    <property type="protein sequence ID" value="TFD33358.1"/>
    <property type="molecule type" value="Genomic_DNA"/>
</dbReference>
<dbReference type="Proteomes" id="UP000297472">
    <property type="component" value="Unassembled WGS sequence"/>
</dbReference>
<dbReference type="OrthoDB" id="9429774at2"/>
<gene>
    <name evidence="2" type="ORF">E3T49_03515</name>
</gene>
<evidence type="ECO:0000256" key="1">
    <source>
        <dbReference type="SAM" id="MobiDB-lite"/>
    </source>
</evidence>
<organism evidence="2 3">
    <name type="scientific">Cryobacterium cryoconiti</name>
    <dbReference type="NCBI Taxonomy" id="1259239"/>
    <lineage>
        <taxon>Bacteria</taxon>
        <taxon>Bacillati</taxon>
        <taxon>Actinomycetota</taxon>
        <taxon>Actinomycetes</taxon>
        <taxon>Micrococcales</taxon>
        <taxon>Microbacteriaceae</taxon>
        <taxon>Cryobacterium</taxon>
    </lineage>
</organism>
<keyword evidence="3" id="KW-1185">Reference proteome</keyword>
<feature type="region of interest" description="Disordered" evidence="1">
    <location>
        <begin position="1"/>
        <end position="77"/>
    </location>
</feature>
<evidence type="ECO:0000313" key="3">
    <source>
        <dbReference type="Proteomes" id="UP000297472"/>
    </source>
</evidence>
<dbReference type="RefSeq" id="WP_134423497.1">
    <property type="nucleotide sequence ID" value="NZ_SOHA01000005.1"/>
</dbReference>
<evidence type="ECO:0000313" key="2">
    <source>
        <dbReference type="EMBL" id="TFD33358.1"/>
    </source>
</evidence>
<reference evidence="2 3" key="1">
    <citation type="submission" date="2019-03" db="EMBL/GenBank/DDBJ databases">
        <title>Genomics of glacier-inhabiting Cryobacterium strains.</title>
        <authorList>
            <person name="Liu Q."/>
            <person name="Xin Y.-H."/>
        </authorList>
    </citation>
    <scope>NUCLEOTIDE SEQUENCE [LARGE SCALE GENOMIC DNA]</scope>
    <source>
        <strain evidence="2 3">TMT1-51</strain>
    </source>
</reference>
<feature type="compositionally biased region" description="Basic and acidic residues" evidence="1">
    <location>
        <begin position="22"/>
        <end position="37"/>
    </location>
</feature>
<dbReference type="AlphaFoldDB" id="A0A4Y8K479"/>
<sequence length="77" mass="8054">MDNDSTTPPPPGGRGAPPDQPADDRESDTPVGDRFEEGETEVGPHPSLINLENWEESDLASAAGPDDTSAVDPRAAE</sequence>
<protein>
    <submittedName>
        <fullName evidence="2">Uncharacterized protein</fullName>
    </submittedName>
</protein>
<name>A0A4Y8K479_9MICO</name>